<sequence length="139" mass="15234">MPRGSCLCGKLTYSYDNAVMKCICHCLTCRKLTGSTYATTLLVPEDSLKTSTNPPLVTDAVHEVGMKMQFHGCDSCPSTLYKTAAGFPNMKIVFAGTLDGNDDIATEGKPGGELWVKYRVPWLKPLEGCRQFEEFPTAN</sequence>
<comment type="caution">
    <text evidence="6">The sequence shown here is derived from an EMBL/GenBank/DDBJ whole genome shotgun (WGS) entry which is preliminary data.</text>
</comment>
<evidence type="ECO:0000256" key="3">
    <source>
        <dbReference type="ARBA" id="ARBA00022833"/>
    </source>
</evidence>
<evidence type="ECO:0000259" key="5">
    <source>
        <dbReference type="PROSITE" id="PS51891"/>
    </source>
</evidence>
<evidence type="ECO:0000313" key="6">
    <source>
        <dbReference type="EMBL" id="KAK5101487.1"/>
    </source>
</evidence>
<dbReference type="InterPro" id="IPR011057">
    <property type="entry name" value="Mss4-like_sf"/>
</dbReference>
<keyword evidence="4" id="KW-0456">Lyase</keyword>
<name>A0ABR0KQ79_9EURO</name>
<keyword evidence="7" id="KW-1185">Reference proteome</keyword>
<dbReference type="PANTHER" id="PTHR33337">
    <property type="entry name" value="GFA DOMAIN-CONTAINING PROTEIN"/>
    <property type="match status" value="1"/>
</dbReference>
<protein>
    <recommendedName>
        <fullName evidence="5">CENP-V/GFA domain-containing protein</fullName>
    </recommendedName>
</protein>
<accession>A0ABR0KQ79</accession>
<keyword evidence="3" id="KW-0862">Zinc</keyword>
<dbReference type="PANTHER" id="PTHR33337:SF30">
    <property type="entry name" value="DUF636 DOMAIN PROTEIN (AFU_ORTHOLOGUE AFUA_1G03180)"/>
    <property type="match status" value="1"/>
</dbReference>
<dbReference type="Pfam" id="PF04828">
    <property type="entry name" value="GFA"/>
    <property type="match status" value="1"/>
</dbReference>
<evidence type="ECO:0000256" key="4">
    <source>
        <dbReference type="ARBA" id="ARBA00023239"/>
    </source>
</evidence>
<organism evidence="6 7">
    <name type="scientific">Lithohypha guttulata</name>
    <dbReference type="NCBI Taxonomy" id="1690604"/>
    <lineage>
        <taxon>Eukaryota</taxon>
        <taxon>Fungi</taxon>
        <taxon>Dikarya</taxon>
        <taxon>Ascomycota</taxon>
        <taxon>Pezizomycotina</taxon>
        <taxon>Eurotiomycetes</taxon>
        <taxon>Chaetothyriomycetidae</taxon>
        <taxon>Chaetothyriales</taxon>
        <taxon>Trichomeriaceae</taxon>
        <taxon>Lithohypha</taxon>
    </lineage>
</organism>
<dbReference type="Gene3D" id="3.90.1590.10">
    <property type="entry name" value="glutathione-dependent formaldehyde- activating enzyme (gfa)"/>
    <property type="match status" value="1"/>
</dbReference>
<evidence type="ECO:0000256" key="1">
    <source>
        <dbReference type="ARBA" id="ARBA00005495"/>
    </source>
</evidence>
<proteinExistence type="inferred from homology"/>
<evidence type="ECO:0000256" key="2">
    <source>
        <dbReference type="ARBA" id="ARBA00022723"/>
    </source>
</evidence>
<evidence type="ECO:0000313" key="7">
    <source>
        <dbReference type="Proteomes" id="UP001345013"/>
    </source>
</evidence>
<comment type="similarity">
    <text evidence="1">Belongs to the Gfa family.</text>
</comment>
<gene>
    <name evidence="6" type="ORF">LTR24_000543</name>
</gene>
<dbReference type="InterPro" id="IPR006913">
    <property type="entry name" value="CENP-V/GFA"/>
</dbReference>
<feature type="domain" description="CENP-V/GFA" evidence="5">
    <location>
        <begin position="2"/>
        <end position="116"/>
    </location>
</feature>
<reference evidence="6 7" key="1">
    <citation type="submission" date="2023-08" db="EMBL/GenBank/DDBJ databases">
        <title>Black Yeasts Isolated from many extreme environments.</title>
        <authorList>
            <person name="Coleine C."/>
            <person name="Stajich J.E."/>
            <person name="Selbmann L."/>
        </authorList>
    </citation>
    <scope>NUCLEOTIDE SEQUENCE [LARGE SCALE GENOMIC DNA]</scope>
    <source>
        <strain evidence="6 7">CCFEE 5885</strain>
    </source>
</reference>
<dbReference type="EMBL" id="JAVRRG010000004">
    <property type="protein sequence ID" value="KAK5101487.1"/>
    <property type="molecule type" value="Genomic_DNA"/>
</dbReference>
<keyword evidence="2" id="KW-0479">Metal-binding</keyword>
<dbReference type="Proteomes" id="UP001345013">
    <property type="component" value="Unassembled WGS sequence"/>
</dbReference>
<dbReference type="PROSITE" id="PS51891">
    <property type="entry name" value="CENP_V_GFA"/>
    <property type="match status" value="1"/>
</dbReference>
<dbReference type="SUPFAM" id="SSF51316">
    <property type="entry name" value="Mss4-like"/>
    <property type="match status" value="1"/>
</dbReference>